<protein>
    <recommendedName>
        <fullName evidence="3">PWWP domain-containing protein</fullName>
    </recommendedName>
</protein>
<dbReference type="Proteomes" id="UP001627154">
    <property type="component" value="Unassembled WGS sequence"/>
</dbReference>
<evidence type="ECO:0000313" key="2">
    <source>
        <dbReference type="Proteomes" id="UP001627154"/>
    </source>
</evidence>
<organism evidence="1 2">
    <name type="scientific">Trichogramma kaykai</name>
    <dbReference type="NCBI Taxonomy" id="54128"/>
    <lineage>
        <taxon>Eukaryota</taxon>
        <taxon>Metazoa</taxon>
        <taxon>Ecdysozoa</taxon>
        <taxon>Arthropoda</taxon>
        <taxon>Hexapoda</taxon>
        <taxon>Insecta</taxon>
        <taxon>Pterygota</taxon>
        <taxon>Neoptera</taxon>
        <taxon>Endopterygota</taxon>
        <taxon>Hymenoptera</taxon>
        <taxon>Apocrita</taxon>
        <taxon>Proctotrupomorpha</taxon>
        <taxon>Chalcidoidea</taxon>
        <taxon>Trichogrammatidae</taxon>
        <taxon>Trichogramma</taxon>
    </lineage>
</organism>
<accession>A0ABD2WWF0</accession>
<comment type="caution">
    <text evidence="1">The sequence shown here is derived from an EMBL/GenBank/DDBJ whole genome shotgun (WGS) entry which is preliminary data.</text>
</comment>
<proteinExistence type="predicted"/>
<gene>
    <name evidence="1" type="ORF">TKK_009151</name>
</gene>
<keyword evidence="2" id="KW-1185">Reference proteome</keyword>
<dbReference type="EMBL" id="JBJJXI010000067">
    <property type="protein sequence ID" value="KAL3397125.1"/>
    <property type="molecule type" value="Genomic_DNA"/>
</dbReference>
<evidence type="ECO:0008006" key="3">
    <source>
        <dbReference type="Google" id="ProtNLM"/>
    </source>
</evidence>
<dbReference type="AlphaFoldDB" id="A0ABD2WWF0"/>
<reference evidence="1 2" key="1">
    <citation type="journal article" date="2024" name="bioRxiv">
        <title>A reference genome for Trichogramma kaykai: A tiny desert-dwelling parasitoid wasp with competing sex-ratio distorters.</title>
        <authorList>
            <person name="Culotta J."/>
            <person name="Lindsey A.R."/>
        </authorList>
    </citation>
    <scope>NUCLEOTIDE SEQUENCE [LARGE SCALE GENOMIC DNA]</scope>
    <source>
        <strain evidence="1 2">KSX58</strain>
    </source>
</reference>
<name>A0ABD2WWF0_9HYME</name>
<evidence type="ECO:0000313" key="1">
    <source>
        <dbReference type="EMBL" id="KAL3397125.1"/>
    </source>
</evidence>
<sequence length="716" mass="82683">MTPTLMTKESFREKTAAVHIVLLVNYLNKNKITQENLDNEAILNDIIRKGIGKSVRKRLPTKNINAFKETLRFFNIDELKKTNLYRINRGILAVACIEHVLYPEKDHREHRKIYNCNDAMATVVYKNLRKLCGFTTEDELDPITVISTRSFFRSTMLYNNKTFLEILRDYLKTVDINVEEKHYIMNASIQFINNKKTFRTIHPVPLPRYIMNQKYFQKKGNAEVLINLVNYLEKKEVKEEDLENEKILIDILRKGLKKFVTYTPSKLELEEFKKTILNYTIDYLTVANLYRINRGILTVVCVEYVLSPGQDYEEYKKIYGVHYSKASALYKELSGIPKENKVNEAVGKSARSFFKCQERNLDTIRLYLQNIDIDSEEIEYIKNASIQLIKSNIALYTDKPRTNTISPIEGHPINVIIDDEETLPPMPDMPLVQDMTLVVDQGLIISNKDEQSTNMMKTIEYHTINVPIDDEQPHPNMIQIIYPDMPSLNVDPPSMVSIPVDQGLIKSNKDELSTNIIDLIKDHPINVTINDEQPHPNMIQIIYPDMPSLNVDPPSMVSIPVDQGLIISNKDEQSTNMMKTIEYHPINVTTDDEDMLPPMPDMPWVQVDPSSVVPIPVDQGFLSRYSLNEVVLAKRFNSYFWPAKIIEVYSDKMYVTFFPLSEEMEKEEVSSKEDVKAFTDEEIEAAGVSLCTGLSQEAFEFAKKFALEELSRIHSR</sequence>